<dbReference type="InterPro" id="IPR012296">
    <property type="entry name" value="Nuclease_put_TT1808"/>
</dbReference>
<keyword evidence="2" id="KW-0378">Hydrolase</keyword>
<dbReference type="Proteomes" id="UP001159387">
    <property type="component" value="Unassembled WGS sequence"/>
</dbReference>
<organism evidence="2 3">
    <name type="scientific">Chrysosporum bergii ANA360D</name>
    <dbReference type="NCBI Taxonomy" id="617107"/>
    <lineage>
        <taxon>Bacteria</taxon>
        <taxon>Bacillati</taxon>
        <taxon>Cyanobacteriota</taxon>
        <taxon>Cyanophyceae</taxon>
        <taxon>Nostocales</taxon>
        <taxon>Nodulariaceae</taxon>
        <taxon>Chrysosporum</taxon>
    </lineage>
</organism>
<dbReference type="CDD" id="cd06260">
    <property type="entry name" value="DUF820-like"/>
    <property type="match status" value="1"/>
</dbReference>
<evidence type="ECO:0000313" key="2">
    <source>
        <dbReference type="EMBL" id="MDH6058896.1"/>
    </source>
</evidence>
<keyword evidence="2" id="KW-0540">Nuclease</keyword>
<feature type="domain" description="Putative restriction endonuclease" evidence="1">
    <location>
        <begin position="27"/>
        <end position="174"/>
    </location>
</feature>
<keyword evidence="2" id="KW-0255">Endonuclease</keyword>
<dbReference type="RefSeq" id="WP_280652918.1">
    <property type="nucleotide sequence ID" value="NZ_JANQDH010000002.1"/>
</dbReference>
<dbReference type="AlphaFoldDB" id="A0AA43GP12"/>
<dbReference type="InterPro" id="IPR008538">
    <property type="entry name" value="Uma2"/>
</dbReference>
<dbReference type="Pfam" id="PF05685">
    <property type="entry name" value="Uma2"/>
    <property type="match status" value="1"/>
</dbReference>
<keyword evidence="3" id="KW-1185">Reference proteome</keyword>
<evidence type="ECO:0000313" key="3">
    <source>
        <dbReference type="Proteomes" id="UP001159387"/>
    </source>
</evidence>
<name>A0AA43GP12_9CYAN</name>
<reference evidence="2 3" key="1">
    <citation type="journal article" date="2023" name="J. Phycol.">
        <title>Chrysosporum ovalisporum is synonymous with the true-branching cyanobacterium Umezakia natans (Nostocales/Aphanizomenonaceae).</title>
        <authorList>
            <person name="McGregor G.B."/>
            <person name="Sendall B.C."/>
            <person name="Niiyama Y."/>
            <person name="Tuji A."/>
            <person name="Willis A."/>
        </authorList>
    </citation>
    <scope>NUCLEOTIDE SEQUENCE [LARGE SCALE GENOMIC DNA]</scope>
    <source>
        <strain evidence="2 3">ANA360D</strain>
    </source>
</reference>
<sequence length="206" mass="23650">MVFLQELSEILQAEDPEQRQMITGVSWENYQVLLDNLGDNRQYRVTYLDGVIELVSPSRSHERYKTIIGSLLEAYFQENRIRYFPLGSTTFRKPVKKGGTEPDESYCIGTEKELPDLAIEIIVTSGGVDKLKVYQILGIKEIWFFKNNQFEVYILQGENYQQSLESELLPNLDVSMLAEYAIAPDPLQAVLAFRERVSMKSPGNKL</sequence>
<evidence type="ECO:0000259" key="1">
    <source>
        <dbReference type="Pfam" id="PF05685"/>
    </source>
</evidence>
<comment type="caution">
    <text evidence="2">The sequence shown here is derived from an EMBL/GenBank/DDBJ whole genome shotgun (WGS) entry which is preliminary data.</text>
</comment>
<dbReference type="PANTHER" id="PTHR47152">
    <property type="entry name" value="SLR2084 PROTEIN-RELATED"/>
    <property type="match status" value="1"/>
</dbReference>
<dbReference type="PANTHER" id="PTHR47152:SF4">
    <property type="entry name" value="SLR0445 PROTEIN"/>
    <property type="match status" value="1"/>
</dbReference>
<dbReference type="InterPro" id="IPR011335">
    <property type="entry name" value="Restrct_endonuc-II-like"/>
</dbReference>
<dbReference type="Gene3D" id="3.90.1570.10">
    <property type="entry name" value="tt1808, chain A"/>
    <property type="match status" value="1"/>
</dbReference>
<gene>
    <name evidence="2" type="ORF">NWP17_00255</name>
</gene>
<dbReference type="GO" id="GO:0004519">
    <property type="term" value="F:endonuclease activity"/>
    <property type="evidence" value="ECO:0007669"/>
    <property type="project" value="UniProtKB-KW"/>
</dbReference>
<dbReference type="EMBL" id="JANQDH010000002">
    <property type="protein sequence ID" value="MDH6058896.1"/>
    <property type="molecule type" value="Genomic_DNA"/>
</dbReference>
<protein>
    <submittedName>
        <fullName evidence="2">Uma2 family endonuclease</fullName>
    </submittedName>
</protein>
<accession>A0AA43GP12</accession>
<dbReference type="SUPFAM" id="SSF52980">
    <property type="entry name" value="Restriction endonuclease-like"/>
    <property type="match status" value="1"/>
</dbReference>
<proteinExistence type="predicted"/>